<protein>
    <submittedName>
        <fullName evidence="1">Uncharacterized protein</fullName>
    </submittedName>
</protein>
<name>A0A0F8YEV0_9ZZZZ</name>
<reference evidence="1" key="1">
    <citation type="journal article" date="2015" name="Nature">
        <title>Complex archaea that bridge the gap between prokaryotes and eukaryotes.</title>
        <authorList>
            <person name="Spang A."/>
            <person name="Saw J.H."/>
            <person name="Jorgensen S.L."/>
            <person name="Zaremba-Niedzwiedzka K."/>
            <person name="Martijn J."/>
            <person name="Lind A.E."/>
            <person name="van Eijk R."/>
            <person name="Schleper C."/>
            <person name="Guy L."/>
            <person name="Ettema T.J."/>
        </authorList>
    </citation>
    <scope>NUCLEOTIDE SEQUENCE</scope>
</reference>
<accession>A0A0F8YEV0</accession>
<evidence type="ECO:0000313" key="1">
    <source>
        <dbReference type="EMBL" id="KKK72250.1"/>
    </source>
</evidence>
<dbReference type="SUPFAM" id="SSF63411">
    <property type="entry name" value="LuxS/MPP-like metallohydrolase"/>
    <property type="match status" value="1"/>
</dbReference>
<dbReference type="AlphaFoldDB" id="A0A0F8YEV0"/>
<proteinExistence type="predicted"/>
<sequence length="141" mass="16322">LEYLTIQEHEQGLCILAQQPHSASLMEFLRHEGISYSPVFQAVGSDDALEFSDSTDAQSLSDALEEWKEQHISLQIKRYELDHLKSRLYQEMDGEKKRTLRTHIRRLAHELKGKIRPSDYFTAEELQELDATQAEDESDST</sequence>
<dbReference type="EMBL" id="LAZR01057343">
    <property type="protein sequence ID" value="KKK72250.1"/>
    <property type="molecule type" value="Genomic_DNA"/>
</dbReference>
<dbReference type="InterPro" id="IPR011249">
    <property type="entry name" value="Metalloenz_LuxS/M16"/>
</dbReference>
<gene>
    <name evidence="1" type="ORF">LCGC14_2905740</name>
</gene>
<feature type="non-terminal residue" evidence="1">
    <location>
        <position position="1"/>
    </location>
</feature>
<comment type="caution">
    <text evidence="1">The sequence shown here is derived from an EMBL/GenBank/DDBJ whole genome shotgun (WGS) entry which is preliminary data.</text>
</comment>
<organism evidence="1">
    <name type="scientific">marine sediment metagenome</name>
    <dbReference type="NCBI Taxonomy" id="412755"/>
    <lineage>
        <taxon>unclassified sequences</taxon>
        <taxon>metagenomes</taxon>
        <taxon>ecological metagenomes</taxon>
    </lineage>
</organism>
<dbReference type="GO" id="GO:0046872">
    <property type="term" value="F:metal ion binding"/>
    <property type="evidence" value="ECO:0007669"/>
    <property type="project" value="InterPro"/>
</dbReference>